<dbReference type="PANTHER" id="PTHR24249">
    <property type="entry name" value="HISTAMINE RECEPTOR-RELATED G-PROTEIN COUPLED RECEPTOR"/>
    <property type="match status" value="1"/>
</dbReference>
<proteinExistence type="predicted"/>
<dbReference type="FunCoup" id="A0A6P8IZL2">
    <property type="interactions" value="713"/>
</dbReference>
<dbReference type="GeneID" id="116306673"/>
<feature type="transmembrane region" description="Helical" evidence="9">
    <location>
        <begin position="72"/>
        <end position="92"/>
    </location>
</feature>
<evidence type="ECO:0000256" key="4">
    <source>
        <dbReference type="ARBA" id="ARBA00022989"/>
    </source>
</evidence>
<dbReference type="GO" id="GO:0005886">
    <property type="term" value="C:plasma membrane"/>
    <property type="evidence" value="ECO:0007669"/>
    <property type="project" value="UniProtKB-SubCell"/>
</dbReference>
<feature type="transmembrane region" description="Helical" evidence="9">
    <location>
        <begin position="237"/>
        <end position="261"/>
    </location>
</feature>
<dbReference type="OrthoDB" id="10254436at2759"/>
<dbReference type="AlphaFoldDB" id="A0A6P8IZL2"/>
<dbReference type="RefSeq" id="XP_031572612.1">
    <property type="nucleotide sequence ID" value="XM_031716752.1"/>
</dbReference>
<feature type="transmembrane region" description="Helical" evidence="9">
    <location>
        <begin position="267"/>
        <end position="292"/>
    </location>
</feature>
<evidence type="ECO:0000256" key="6">
    <source>
        <dbReference type="ARBA" id="ARBA00023136"/>
    </source>
</evidence>
<dbReference type="CDD" id="cd00637">
    <property type="entry name" value="7tm_classA_rhodopsin-like"/>
    <property type="match status" value="1"/>
</dbReference>
<dbReference type="InterPro" id="IPR050569">
    <property type="entry name" value="TAAR"/>
</dbReference>
<dbReference type="Pfam" id="PF00001">
    <property type="entry name" value="7tm_1"/>
    <property type="match status" value="1"/>
</dbReference>
<keyword evidence="4 9" id="KW-1133">Transmembrane helix</keyword>
<evidence type="ECO:0000256" key="7">
    <source>
        <dbReference type="ARBA" id="ARBA00023170"/>
    </source>
</evidence>
<accession>A0A6P8IZL2</accession>
<dbReference type="PRINTS" id="PR00237">
    <property type="entry name" value="GPCRRHODOPSN"/>
</dbReference>
<keyword evidence="5" id="KW-0297">G-protein coupled receptor</keyword>
<name>A0A6P8IZL2_ACTTE</name>
<dbReference type="PROSITE" id="PS50262">
    <property type="entry name" value="G_PROTEIN_RECEP_F1_2"/>
    <property type="match status" value="1"/>
</dbReference>
<evidence type="ECO:0000313" key="12">
    <source>
        <dbReference type="RefSeq" id="XP_031572612.1"/>
    </source>
</evidence>
<dbReference type="InterPro" id="IPR000276">
    <property type="entry name" value="GPCR_Rhodpsn"/>
</dbReference>
<gene>
    <name evidence="12" type="primary">LOC116306673</name>
</gene>
<keyword evidence="11" id="KW-1185">Reference proteome</keyword>
<dbReference type="SUPFAM" id="SSF81321">
    <property type="entry name" value="Family A G protein-coupled receptor-like"/>
    <property type="match status" value="1"/>
</dbReference>
<evidence type="ECO:0000256" key="1">
    <source>
        <dbReference type="ARBA" id="ARBA00004651"/>
    </source>
</evidence>
<reference evidence="12" key="1">
    <citation type="submission" date="2025-08" db="UniProtKB">
        <authorList>
            <consortium name="RefSeq"/>
        </authorList>
    </citation>
    <scope>IDENTIFICATION</scope>
    <source>
        <tissue evidence="12">Tentacle</tissue>
    </source>
</reference>
<evidence type="ECO:0000256" key="8">
    <source>
        <dbReference type="ARBA" id="ARBA00023224"/>
    </source>
</evidence>
<keyword evidence="3 9" id="KW-0812">Transmembrane</keyword>
<protein>
    <submittedName>
        <fullName evidence="12">High-affinity lysophosphatidic acid receptor-like</fullName>
    </submittedName>
</protein>
<keyword evidence="8" id="KW-0807">Transducer</keyword>
<evidence type="ECO:0000259" key="10">
    <source>
        <dbReference type="PROSITE" id="PS50262"/>
    </source>
</evidence>
<sequence length="312" mass="35482">MNTTSQPSTTNLMTLHRTNGSYSECLPIHEYSTFVYVVIAIISVISVTAFCTNLVIICTIGMTQSLQTPSNILILNLAISDLLGGLFCQPFYCAFKFSEMICDTELLLLTRTMYDAIVWIVSPVSFMIVVAIIADRFLAIQLHLRYQELVTTRRYALALSFIWVLSFIFSLCKAMFYSISLHVVVIIFLTCLIFIALYFLSVIFRVIRRHSLQIQVQQQSVQQSIDMPRYKKSVNTMYYVIGGFVLCNVPIVGAITTHLILGKISLTLIFFYTISETLLMLNGVVNPIIYCWRIQEIRNAARHLLSKICTRG</sequence>
<evidence type="ECO:0000313" key="11">
    <source>
        <dbReference type="Proteomes" id="UP000515163"/>
    </source>
</evidence>
<keyword evidence="7" id="KW-0675">Receptor</keyword>
<dbReference type="Proteomes" id="UP000515163">
    <property type="component" value="Unplaced"/>
</dbReference>
<dbReference type="PANTHER" id="PTHR24249:SF372">
    <property type="entry name" value="G-PROTEIN COUPLED RECEPTORS FAMILY 1 PROFILE DOMAIN-CONTAINING PROTEIN"/>
    <property type="match status" value="1"/>
</dbReference>
<dbReference type="Gene3D" id="1.20.1070.10">
    <property type="entry name" value="Rhodopsin 7-helix transmembrane proteins"/>
    <property type="match status" value="1"/>
</dbReference>
<feature type="transmembrane region" description="Helical" evidence="9">
    <location>
        <begin position="112"/>
        <end position="134"/>
    </location>
</feature>
<dbReference type="InterPro" id="IPR017452">
    <property type="entry name" value="GPCR_Rhodpsn_7TM"/>
</dbReference>
<comment type="subcellular location">
    <subcellularLocation>
        <location evidence="1">Cell membrane</location>
        <topology evidence="1">Multi-pass membrane protein</topology>
    </subcellularLocation>
</comment>
<feature type="transmembrane region" description="Helical" evidence="9">
    <location>
        <begin position="34"/>
        <end position="60"/>
    </location>
</feature>
<keyword evidence="6 9" id="KW-0472">Membrane</keyword>
<feature type="transmembrane region" description="Helical" evidence="9">
    <location>
        <begin position="155"/>
        <end position="177"/>
    </location>
</feature>
<dbReference type="InParanoid" id="A0A6P8IZL2"/>
<dbReference type="GO" id="GO:0004930">
    <property type="term" value="F:G protein-coupled receptor activity"/>
    <property type="evidence" value="ECO:0007669"/>
    <property type="project" value="UniProtKB-KW"/>
</dbReference>
<evidence type="ECO:0000256" key="3">
    <source>
        <dbReference type="ARBA" id="ARBA00022692"/>
    </source>
</evidence>
<organism evidence="11 12">
    <name type="scientific">Actinia tenebrosa</name>
    <name type="common">Australian red waratah sea anemone</name>
    <dbReference type="NCBI Taxonomy" id="6105"/>
    <lineage>
        <taxon>Eukaryota</taxon>
        <taxon>Metazoa</taxon>
        <taxon>Cnidaria</taxon>
        <taxon>Anthozoa</taxon>
        <taxon>Hexacorallia</taxon>
        <taxon>Actiniaria</taxon>
        <taxon>Actiniidae</taxon>
        <taxon>Actinia</taxon>
    </lineage>
</organism>
<evidence type="ECO:0000256" key="9">
    <source>
        <dbReference type="SAM" id="Phobius"/>
    </source>
</evidence>
<dbReference type="SMART" id="SM01381">
    <property type="entry name" value="7TM_GPCR_Srsx"/>
    <property type="match status" value="1"/>
</dbReference>
<keyword evidence="2" id="KW-1003">Cell membrane</keyword>
<evidence type="ECO:0000256" key="2">
    <source>
        <dbReference type="ARBA" id="ARBA00022475"/>
    </source>
</evidence>
<feature type="transmembrane region" description="Helical" evidence="9">
    <location>
        <begin position="183"/>
        <end position="207"/>
    </location>
</feature>
<dbReference type="KEGG" id="aten:116306673"/>
<evidence type="ECO:0000256" key="5">
    <source>
        <dbReference type="ARBA" id="ARBA00023040"/>
    </source>
</evidence>
<feature type="domain" description="G-protein coupled receptors family 1 profile" evidence="10">
    <location>
        <begin position="52"/>
        <end position="290"/>
    </location>
</feature>